<evidence type="ECO:0000313" key="1">
    <source>
        <dbReference type="EMBL" id="GJE87734.1"/>
    </source>
</evidence>
<accession>A0A9P3G4K3</accession>
<proteinExistence type="predicted"/>
<gene>
    <name evidence="1" type="ORF">PsYK624_038170</name>
</gene>
<reference evidence="1 2" key="1">
    <citation type="submission" date="2021-08" db="EMBL/GenBank/DDBJ databases">
        <title>Draft Genome Sequence of Phanerochaete sordida strain YK-624.</title>
        <authorList>
            <person name="Mori T."/>
            <person name="Dohra H."/>
            <person name="Suzuki T."/>
            <person name="Kawagishi H."/>
            <person name="Hirai H."/>
        </authorList>
    </citation>
    <scope>NUCLEOTIDE SEQUENCE [LARGE SCALE GENOMIC DNA]</scope>
    <source>
        <strain evidence="1 2">YK-624</strain>
    </source>
</reference>
<dbReference type="AlphaFoldDB" id="A0A9P3G4K3"/>
<protein>
    <submittedName>
        <fullName evidence="1">Uncharacterized protein</fullName>
    </submittedName>
</protein>
<comment type="caution">
    <text evidence="1">The sequence shown here is derived from an EMBL/GenBank/DDBJ whole genome shotgun (WGS) entry which is preliminary data.</text>
</comment>
<evidence type="ECO:0000313" key="2">
    <source>
        <dbReference type="Proteomes" id="UP000703269"/>
    </source>
</evidence>
<dbReference type="Proteomes" id="UP000703269">
    <property type="component" value="Unassembled WGS sequence"/>
</dbReference>
<sequence>MSPSSCQRAPRPSPAPLCALRHLRCAIAPRSSLRRKALWRLLRSLWTLSAPDQLRENWLRASIRSQRLSVVRSRLQSRPLARPSPASITRRARPSISVASAIHARTHIRSVNLLASRMSTLRDPSKLEGRVRPAGQVP</sequence>
<keyword evidence="2" id="KW-1185">Reference proteome</keyword>
<name>A0A9P3G4K3_9APHY</name>
<organism evidence="1 2">
    <name type="scientific">Phanerochaete sordida</name>
    <dbReference type="NCBI Taxonomy" id="48140"/>
    <lineage>
        <taxon>Eukaryota</taxon>
        <taxon>Fungi</taxon>
        <taxon>Dikarya</taxon>
        <taxon>Basidiomycota</taxon>
        <taxon>Agaricomycotina</taxon>
        <taxon>Agaricomycetes</taxon>
        <taxon>Polyporales</taxon>
        <taxon>Phanerochaetaceae</taxon>
        <taxon>Phanerochaete</taxon>
    </lineage>
</organism>
<dbReference type="EMBL" id="BPQB01000007">
    <property type="protein sequence ID" value="GJE87734.1"/>
    <property type="molecule type" value="Genomic_DNA"/>
</dbReference>